<feature type="transmembrane region" description="Helical" evidence="4">
    <location>
        <begin position="375"/>
        <end position="398"/>
    </location>
</feature>
<evidence type="ECO:0000259" key="5">
    <source>
        <dbReference type="PROSITE" id="PS50850"/>
    </source>
</evidence>
<dbReference type="SUPFAM" id="SSF103473">
    <property type="entry name" value="MFS general substrate transporter"/>
    <property type="match status" value="1"/>
</dbReference>
<dbReference type="EMBL" id="LWHQ01000072">
    <property type="protein sequence ID" value="OAS16636.1"/>
    <property type="molecule type" value="Genomic_DNA"/>
</dbReference>
<dbReference type="Gene3D" id="1.20.1250.20">
    <property type="entry name" value="MFS general substrate transporter like domains"/>
    <property type="match status" value="2"/>
</dbReference>
<dbReference type="PANTHER" id="PTHR11360:SF290">
    <property type="entry name" value="MONOCARBOXYLATE MFS PERMEASE"/>
    <property type="match status" value="1"/>
</dbReference>
<feature type="domain" description="Major facilitator superfamily (MFS) profile" evidence="5">
    <location>
        <begin position="30"/>
        <end position="431"/>
    </location>
</feature>
<dbReference type="InterPro" id="IPR020846">
    <property type="entry name" value="MFS_dom"/>
</dbReference>
<feature type="transmembrane region" description="Helical" evidence="4">
    <location>
        <begin position="67"/>
        <end position="86"/>
    </location>
</feature>
<reference evidence="6 7" key="1">
    <citation type="submission" date="2016-04" db="EMBL/GenBank/DDBJ databases">
        <authorList>
            <person name="Evans L.H."/>
            <person name="Alamgir A."/>
            <person name="Owens N."/>
            <person name="Weber N.D."/>
            <person name="Virtaneva K."/>
            <person name="Barbian K."/>
            <person name="Babar A."/>
            <person name="Rosenke K."/>
        </authorList>
    </citation>
    <scope>NUCLEOTIDE SEQUENCE [LARGE SCALE GENOMIC DNA]</scope>
    <source>
        <strain evidence="6 7">PMB02</strain>
    </source>
</reference>
<accession>A0A179RYX7</accession>
<dbReference type="Proteomes" id="UP000078316">
    <property type="component" value="Unassembled WGS sequence"/>
</dbReference>
<evidence type="ECO:0000256" key="2">
    <source>
        <dbReference type="ARBA" id="ARBA00022989"/>
    </source>
</evidence>
<sequence>MSSTVTPRGLASPTPAAPRPRPFGQNYAFVVVGVIFLCLLAAAGLRASPGVLILPLEQAFGWSRSTTSFSAGLGIFLYGLVGPFAAALMQSFGIRRTLLCALALMAASTALSALMSEPWHLVATWGVLSGLGSGCVAIVLGATVVNRWFAVRRGLFMGLLTASTATGTLIFLPGLAAIAQAGGWRPVVLTVACAVAALIPLVAWLLPERPSDIGLTPYGAAPGTASEPPRRANPFRAAIDGLVRASAKGDFWLLFGTFFICGLTTNGLVGTHLISFCADQGIPEVRAAGLLALMGVFDLIGTTGSGWLTDRYDPRKLLFVYYGLRGLSLMALPFTDFSFYSLSIFAVFYGLDWIATVPPTVRLANEAFGERDAPIVFGWIAAGHQLGAATAAFGAGLVRASEGRYLEAFLAAGLTALMAALMSLMIGRMRQAAAAAA</sequence>
<gene>
    <name evidence="6" type="ORF">A5481_28135</name>
</gene>
<feature type="transmembrane region" description="Helical" evidence="4">
    <location>
        <begin position="187"/>
        <end position="206"/>
    </location>
</feature>
<name>A0A179RYX7_9HYPH</name>
<evidence type="ECO:0000256" key="4">
    <source>
        <dbReference type="SAM" id="Phobius"/>
    </source>
</evidence>
<keyword evidence="3 4" id="KW-0472">Membrane</keyword>
<dbReference type="OrthoDB" id="146345at2"/>
<feature type="transmembrane region" description="Helical" evidence="4">
    <location>
        <begin position="27"/>
        <end position="47"/>
    </location>
</feature>
<dbReference type="InterPro" id="IPR011701">
    <property type="entry name" value="MFS"/>
</dbReference>
<feature type="transmembrane region" description="Helical" evidence="4">
    <location>
        <begin position="287"/>
        <end position="308"/>
    </location>
</feature>
<dbReference type="CDD" id="cd17355">
    <property type="entry name" value="MFS_YcxA_like"/>
    <property type="match status" value="1"/>
</dbReference>
<comment type="caution">
    <text evidence="6">The sequence shown here is derived from an EMBL/GenBank/DDBJ whole genome shotgun (WGS) entry which is preliminary data.</text>
</comment>
<keyword evidence="2 4" id="KW-1133">Transmembrane helix</keyword>
<dbReference type="PANTHER" id="PTHR11360">
    <property type="entry name" value="MONOCARBOXYLATE TRANSPORTER"/>
    <property type="match status" value="1"/>
</dbReference>
<dbReference type="InterPro" id="IPR050327">
    <property type="entry name" value="Proton-linked_MCT"/>
</dbReference>
<feature type="transmembrane region" description="Helical" evidence="4">
    <location>
        <begin position="122"/>
        <end position="145"/>
    </location>
</feature>
<dbReference type="PROSITE" id="PS50850">
    <property type="entry name" value="MFS"/>
    <property type="match status" value="1"/>
</dbReference>
<feature type="transmembrane region" description="Helical" evidence="4">
    <location>
        <begin position="405"/>
        <end position="426"/>
    </location>
</feature>
<dbReference type="RefSeq" id="WP_048435895.1">
    <property type="nucleotide sequence ID" value="NZ_LWHQ01000072.1"/>
</dbReference>
<dbReference type="GO" id="GO:0022857">
    <property type="term" value="F:transmembrane transporter activity"/>
    <property type="evidence" value="ECO:0007669"/>
    <property type="project" value="InterPro"/>
</dbReference>
<evidence type="ECO:0000313" key="7">
    <source>
        <dbReference type="Proteomes" id="UP000078316"/>
    </source>
</evidence>
<dbReference type="AlphaFoldDB" id="A0A179RYX7"/>
<dbReference type="InterPro" id="IPR036259">
    <property type="entry name" value="MFS_trans_sf"/>
</dbReference>
<feature type="transmembrane region" description="Helical" evidence="4">
    <location>
        <begin position="251"/>
        <end position="275"/>
    </location>
</feature>
<protein>
    <submittedName>
        <fullName evidence="6">MFS transporter</fullName>
    </submittedName>
</protein>
<organism evidence="6 7">
    <name type="scientific">Methylobacterium platani</name>
    <dbReference type="NCBI Taxonomy" id="427683"/>
    <lineage>
        <taxon>Bacteria</taxon>
        <taxon>Pseudomonadati</taxon>
        <taxon>Pseudomonadota</taxon>
        <taxon>Alphaproteobacteria</taxon>
        <taxon>Hyphomicrobiales</taxon>
        <taxon>Methylobacteriaceae</taxon>
        <taxon>Methylobacterium</taxon>
    </lineage>
</organism>
<proteinExistence type="predicted"/>
<feature type="transmembrane region" description="Helical" evidence="4">
    <location>
        <begin position="98"/>
        <end position="116"/>
    </location>
</feature>
<feature type="transmembrane region" description="Helical" evidence="4">
    <location>
        <begin position="329"/>
        <end position="355"/>
    </location>
</feature>
<feature type="transmembrane region" description="Helical" evidence="4">
    <location>
        <begin position="157"/>
        <end position="181"/>
    </location>
</feature>
<evidence type="ECO:0000256" key="1">
    <source>
        <dbReference type="ARBA" id="ARBA00022692"/>
    </source>
</evidence>
<dbReference type="STRING" id="427683.A5481_28135"/>
<evidence type="ECO:0000256" key="3">
    <source>
        <dbReference type="ARBA" id="ARBA00023136"/>
    </source>
</evidence>
<dbReference type="Pfam" id="PF07690">
    <property type="entry name" value="MFS_1"/>
    <property type="match status" value="1"/>
</dbReference>
<evidence type="ECO:0000313" key="6">
    <source>
        <dbReference type="EMBL" id="OAS16636.1"/>
    </source>
</evidence>
<keyword evidence="1 4" id="KW-0812">Transmembrane</keyword>